<dbReference type="InterPro" id="IPR005123">
    <property type="entry name" value="Oxoglu/Fe-dep_dioxygenase_dom"/>
</dbReference>
<name>D4AJF9_ARTBC</name>
<evidence type="ECO:0000313" key="5">
    <source>
        <dbReference type="EMBL" id="EFE36882.1"/>
    </source>
</evidence>
<sequence>MMTNQGCTCRIMVTGYGAYLSLYLISIRKFATSASSFVAKACNETLDFAVYLGIYGHVSCGFEDIYTLHLSGMASEAEIQLPVIDISSATAEVGKQVIDAARQYGFLYIDTASSCFSKEEIDSTFKMVSNHSFYIPGEPNIYVQTNPTQAQEFFASPIEEKKEVEIRSDGQNMGWTAMHKETLDPEHQQVDDHAFPSQSELVKANTHQRQRGDFKEAINFGEFKNNKASQPLPKSLVSHEDDLNRFTSLCQKTCARILTLLALGLDHGVDVRAGAHSDYGSITLLFQRDGQPGLEILTPAGTWAGVPVRPAGVSTSASLAPPILVNIGDLLSYWTRGVLKSTVHRVVFAKGEEEESEGRDRYSIVYFCHPCHDTELVAVPSSIVEGVGKGEGEGEGTRMGGDKVVTAGEHLASRLAATYGLVEVTGDSRSKEIYADEQNYNGGKEERKKYPIDLPPFPPTPSLTNGAN</sequence>
<comment type="caution">
    <text evidence="5">The sequence shown here is derived from an EMBL/GenBank/DDBJ whole genome shotgun (WGS) entry which is preliminary data.</text>
</comment>
<feature type="domain" description="Fe2OG dioxygenase" evidence="4">
    <location>
        <begin position="245"/>
        <end position="370"/>
    </location>
</feature>
<dbReference type="GO" id="GO:0046872">
    <property type="term" value="F:metal ion binding"/>
    <property type="evidence" value="ECO:0007669"/>
    <property type="project" value="UniProtKB-KW"/>
</dbReference>
<dbReference type="RefSeq" id="XP_003017527.1">
    <property type="nucleotide sequence ID" value="XM_003017481.1"/>
</dbReference>
<reference evidence="6" key="1">
    <citation type="journal article" date="2011" name="Genome Biol.">
        <title>Comparative and functional genomics provide insights into the pathogenicity of dermatophytic fungi.</title>
        <authorList>
            <person name="Burmester A."/>
            <person name="Shelest E."/>
            <person name="Gloeckner G."/>
            <person name="Heddergott C."/>
            <person name="Schindler S."/>
            <person name="Staib P."/>
            <person name="Heidel A."/>
            <person name="Felder M."/>
            <person name="Petzold A."/>
            <person name="Szafranski K."/>
            <person name="Feuermann M."/>
            <person name="Pedruzzi I."/>
            <person name="Priebe S."/>
            <person name="Groth M."/>
            <person name="Winkler R."/>
            <person name="Li W."/>
            <person name="Kniemeyer O."/>
            <person name="Schroeckh V."/>
            <person name="Hertweck C."/>
            <person name="Hube B."/>
            <person name="White T.C."/>
            <person name="Platzer M."/>
            <person name="Guthke R."/>
            <person name="Heitman J."/>
            <person name="Woestemeyer J."/>
            <person name="Zipfel P.F."/>
            <person name="Monod M."/>
            <person name="Brakhage A.A."/>
        </authorList>
    </citation>
    <scope>NUCLEOTIDE SEQUENCE [LARGE SCALE GENOMIC DNA]</scope>
    <source>
        <strain evidence="6">ATCC MYA-4681 / CBS 112371</strain>
    </source>
</reference>
<evidence type="ECO:0000313" key="6">
    <source>
        <dbReference type="Proteomes" id="UP000008866"/>
    </source>
</evidence>
<dbReference type="HOGENOM" id="CLU_010119_6_2_1"/>
<dbReference type="OMA" id="FTTRHDP"/>
<proteinExistence type="inferred from homology"/>
<evidence type="ECO:0000256" key="3">
    <source>
        <dbReference type="SAM" id="MobiDB-lite"/>
    </source>
</evidence>
<dbReference type="PANTHER" id="PTHR47990">
    <property type="entry name" value="2-OXOGLUTARATE (2OG) AND FE(II)-DEPENDENT OXYGENASE SUPERFAMILY PROTEIN-RELATED"/>
    <property type="match status" value="1"/>
</dbReference>
<keyword evidence="6" id="KW-1185">Reference proteome</keyword>
<dbReference type="STRING" id="663331.D4AJF9"/>
<gene>
    <name evidence="5" type="ORF">ARB_04409</name>
</gene>
<dbReference type="eggNOG" id="KOG0143">
    <property type="taxonomic scope" value="Eukaryota"/>
</dbReference>
<dbReference type="Pfam" id="PF03171">
    <property type="entry name" value="2OG-FeII_Oxy"/>
    <property type="match status" value="1"/>
</dbReference>
<dbReference type="Proteomes" id="UP000008866">
    <property type="component" value="Unassembled WGS sequence"/>
</dbReference>
<keyword evidence="2" id="KW-0560">Oxidoreductase</keyword>
<dbReference type="InterPro" id="IPR044861">
    <property type="entry name" value="IPNS-like_FE2OG_OXY"/>
</dbReference>
<dbReference type="AlphaFoldDB" id="D4AJF9"/>
<dbReference type="EMBL" id="ABSU01000001">
    <property type="protein sequence ID" value="EFE36882.1"/>
    <property type="molecule type" value="Genomic_DNA"/>
</dbReference>
<organism evidence="5 6">
    <name type="scientific">Arthroderma benhamiae (strain ATCC MYA-4681 / CBS 112371)</name>
    <name type="common">Trichophyton mentagrophytes</name>
    <dbReference type="NCBI Taxonomy" id="663331"/>
    <lineage>
        <taxon>Eukaryota</taxon>
        <taxon>Fungi</taxon>
        <taxon>Dikarya</taxon>
        <taxon>Ascomycota</taxon>
        <taxon>Pezizomycotina</taxon>
        <taxon>Eurotiomycetes</taxon>
        <taxon>Eurotiomycetidae</taxon>
        <taxon>Onygenales</taxon>
        <taxon>Arthrodermataceae</taxon>
        <taxon>Trichophyton</taxon>
    </lineage>
</organism>
<dbReference type="KEGG" id="abe:ARB_04409"/>
<dbReference type="Gene3D" id="2.60.120.330">
    <property type="entry name" value="B-lactam Antibiotic, Isopenicillin N Synthase, Chain"/>
    <property type="match status" value="2"/>
</dbReference>
<evidence type="ECO:0000259" key="4">
    <source>
        <dbReference type="PROSITE" id="PS51471"/>
    </source>
</evidence>
<dbReference type="SUPFAM" id="SSF51197">
    <property type="entry name" value="Clavaminate synthase-like"/>
    <property type="match status" value="1"/>
</dbReference>
<dbReference type="InterPro" id="IPR050231">
    <property type="entry name" value="Iron_ascorbate_oxido_reductase"/>
</dbReference>
<dbReference type="GO" id="GO:0016491">
    <property type="term" value="F:oxidoreductase activity"/>
    <property type="evidence" value="ECO:0007669"/>
    <property type="project" value="UniProtKB-KW"/>
</dbReference>
<keyword evidence="2" id="KW-0479">Metal-binding</keyword>
<feature type="region of interest" description="Disordered" evidence="3">
    <location>
        <begin position="430"/>
        <end position="468"/>
    </location>
</feature>
<protein>
    <submittedName>
        <fullName evidence="5">Oxidoreductase, 2OG-Fe(II) oxygenase family, putative</fullName>
    </submittedName>
</protein>
<dbReference type="PROSITE" id="PS51471">
    <property type="entry name" value="FE2OG_OXY"/>
    <property type="match status" value="1"/>
</dbReference>
<dbReference type="GeneID" id="9522372"/>
<keyword evidence="2" id="KW-0408">Iron</keyword>
<evidence type="ECO:0000256" key="1">
    <source>
        <dbReference type="ARBA" id="ARBA00008056"/>
    </source>
</evidence>
<dbReference type="InterPro" id="IPR027443">
    <property type="entry name" value="IPNS-like_sf"/>
</dbReference>
<comment type="similarity">
    <text evidence="1 2">Belongs to the iron/ascorbate-dependent oxidoreductase family.</text>
</comment>
<accession>D4AJF9</accession>
<evidence type="ECO:0000256" key="2">
    <source>
        <dbReference type="RuleBase" id="RU003682"/>
    </source>
</evidence>